<gene>
    <name evidence="2" type="ORF">APAL1065_LOCUS9713</name>
</gene>
<accession>A0A7S2Y984</accession>
<feature type="region of interest" description="Disordered" evidence="1">
    <location>
        <begin position="33"/>
        <end position="52"/>
    </location>
</feature>
<evidence type="ECO:0000313" key="2">
    <source>
        <dbReference type="EMBL" id="CAD9960634.1"/>
    </source>
</evidence>
<sequence>MALPLHLREILDSHPIVSITQDNHRVHEAVRPTKRRSASYGGLPSKCCNDWAPKPPARNSLVSMMMHSTRSKSAPRAASPTSCRWNSSGSSSPALLSRKSSPIGDRAPKLLQRRGHMVADSKAASSSPDVLRMPLRS</sequence>
<feature type="region of interest" description="Disordered" evidence="1">
    <location>
        <begin position="66"/>
        <end position="137"/>
    </location>
</feature>
<name>A0A7S2Y984_9STRA</name>
<protein>
    <submittedName>
        <fullName evidence="2">Uncharacterized protein</fullName>
    </submittedName>
</protein>
<dbReference type="EMBL" id="HBHT01014494">
    <property type="protein sequence ID" value="CAD9960634.1"/>
    <property type="molecule type" value="Transcribed_RNA"/>
</dbReference>
<dbReference type="AlphaFoldDB" id="A0A7S2Y984"/>
<evidence type="ECO:0000256" key="1">
    <source>
        <dbReference type="SAM" id="MobiDB-lite"/>
    </source>
</evidence>
<feature type="compositionally biased region" description="Low complexity" evidence="1">
    <location>
        <begin position="87"/>
        <end position="101"/>
    </location>
</feature>
<organism evidence="2">
    <name type="scientific">Entomoneis paludosa</name>
    <dbReference type="NCBI Taxonomy" id="265537"/>
    <lineage>
        <taxon>Eukaryota</taxon>
        <taxon>Sar</taxon>
        <taxon>Stramenopiles</taxon>
        <taxon>Ochrophyta</taxon>
        <taxon>Bacillariophyta</taxon>
        <taxon>Bacillariophyceae</taxon>
        <taxon>Bacillariophycidae</taxon>
        <taxon>Entomoneidaceae</taxon>
        <taxon>Entomoneis</taxon>
    </lineage>
</organism>
<proteinExistence type="predicted"/>
<reference evidence="2" key="1">
    <citation type="submission" date="2021-01" db="EMBL/GenBank/DDBJ databases">
        <authorList>
            <person name="Corre E."/>
            <person name="Pelletier E."/>
            <person name="Niang G."/>
            <person name="Scheremetjew M."/>
            <person name="Finn R."/>
            <person name="Kale V."/>
            <person name="Holt S."/>
            <person name="Cochrane G."/>
            <person name="Meng A."/>
            <person name="Brown T."/>
            <person name="Cohen L."/>
        </authorList>
    </citation>
    <scope>NUCLEOTIDE SEQUENCE</scope>
    <source>
        <strain evidence="2">CCMP125</strain>
    </source>
</reference>